<sequence length="106" mass="12110">MKITTVQYFEMLMQIMVVVNLKTGLIIGQMGKSQPLIHKFKYPGKGRLGRSCRDGHRRWLVARESWVDVDGIKILRKDVYTNLGHKAHGTYGKNAGVEWIAIAVER</sequence>
<reference evidence="2" key="1">
    <citation type="journal article" date="2022" name="Mol. Ecol. Resour.">
        <title>The genomes of chicory, endive, great burdock and yacon provide insights into Asteraceae palaeo-polyploidization history and plant inulin production.</title>
        <authorList>
            <person name="Fan W."/>
            <person name="Wang S."/>
            <person name="Wang H."/>
            <person name="Wang A."/>
            <person name="Jiang F."/>
            <person name="Liu H."/>
            <person name="Zhao H."/>
            <person name="Xu D."/>
            <person name="Zhang Y."/>
        </authorList>
    </citation>
    <scope>NUCLEOTIDE SEQUENCE [LARGE SCALE GENOMIC DNA]</scope>
    <source>
        <strain evidence="2">cv. Niubang</strain>
    </source>
</reference>
<dbReference type="Proteomes" id="UP001055879">
    <property type="component" value="Linkage Group LG01"/>
</dbReference>
<evidence type="ECO:0000313" key="1">
    <source>
        <dbReference type="EMBL" id="KAI3770811.1"/>
    </source>
</evidence>
<keyword evidence="2" id="KW-1185">Reference proteome</keyword>
<evidence type="ECO:0000313" key="2">
    <source>
        <dbReference type="Proteomes" id="UP001055879"/>
    </source>
</evidence>
<accession>A0ACB9FII4</accession>
<reference evidence="1 2" key="2">
    <citation type="journal article" date="2022" name="Mol. Ecol. Resour.">
        <title>The genomes of chicory, endive, great burdock and yacon provide insights into Asteraceae paleo-polyploidization history and plant inulin production.</title>
        <authorList>
            <person name="Fan W."/>
            <person name="Wang S."/>
            <person name="Wang H."/>
            <person name="Wang A."/>
            <person name="Jiang F."/>
            <person name="Liu H."/>
            <person name="Zhao H."/>
            <person name="Xu D."/>
            <person name="Zhang Y."/>
        </authorList>
    </citation>
    <scope>NUCLEOTIDE SEQUENCE [LARGE SCALE GENOMIC DNA]</scope>
    <source>
        <strain evidence="2">cv. Niubang</strain>
    </source>
</reference>
<organism evidence="1 2">
    <name type="scientific">Arctium lappa</name>
    <name type="common">Greater burdock</name>
    <name type="synonym">Lappa major</name>
    <dbReference type="NCBI Taxonomy" id="4217"/>
    <lineage>
        <taxon>Eukaryota</taxon>
        <taxon>Viridiplantae</taxon>
        <taxon>Streptophyta</taxon>
        <taxon>Embryophyta</taxon>
        <taxon>Tracheophyta</taxon>
        <taxon>Spermatophyta</taxon>
        <taxon>Magnoliopsida</taxon>
        <taxon>eudicotyledons</taxon>
        <taxon>Gunneridae</taxon>
        <taxon>Pentapetalae</taxon>
        <taxon>asterids</taxon>
        <taxon>campanulids</taxon>
        <taxon>Asterales</taxon>
        <taxon>Asteraceae</taxon>
        <taxon>Carduoideae</taxon>
        <taxon>Cardueae</taxon>
        <taxon>Arctiinae</taxon>
        <taxon>Arctium</taxon>
    </lineage>
</organism>
<comment type="caution">
    <text evidence="1">The sequence shown here is derived from an EMBL/GenBank/DDBJ whole genome shotgun (WGS) entry which is preliminary data.</text>
</comment>
<proteinExistence type="predicted"/>
<gene>
    <name evidence="1" type="ORF">L6452_01955</name>
</gene>
<protein>
    <submittedName>
        <fullName evidence="1">Uncharacterized protein</fullName>
    </submittedName>
</protein>
<name>A0ACB9FII4_ARCLA</name>
<dbReference type="EMBL" id="CM042047">
    <property type="protein sequence ID" value="KAI3770811.1"/>
    <property type="molecule type" value="Genomic_DNA"/>
</dbReference>